<organism evidence="1">
    <name type="scientific">Rhizophora mucronata</name>
    <name type="common">Asiatic mangrove</name>
    <dbReference type="NCBI Taxonomy" id="61149"/>
    <lineage>
        <taxon>Eukaryota</taxon>
        <taxon>Viridiplantae</taxon>
        <taxon>Streptophyta</taxon>
        <taxon>Embryophyta</taxon>
        <taxon>Tracheophyta</taxon>
        <taxon>Spermatophyta</taxon>
        <taxon>Magnoliopsida</taxon>
        <taxon>eudicotyledons</taxon>
        <taxon>Gunneridae</taxon>
        <taxon>Pentapetalae</taxon>
        <taxon>rosids</taxon>
        <taxon>fabids</taxon>
        <taxon>Malpighiales</taxon>
        <taxon>Rhizophoraceae</taxon>
        <taxon>Rhizophora</taxon>
    </lineage>
</organism>
<name>A0A2P2N6S7_RHIMU</name>
<evidence type="ECO:0000313" key="1">
    <source>
        <dbReference type="EMBL" id="MBX38163.1"/>
    </source>
</evidence>
<dbReference type="EMBL" id="GGEC01057679">
    <property type="protein sequence ID" value="MBX38163.1"/>
    <property type="molecule type" value="Transcribed_RNA"/>
</dbReference>
<sequence>MVNMTRNPCFDKVLRH</sequence>
<accession>A0A2P2N6S7</accession>
<proteinExistence type="predicted"/>
<dbReference type="AlphaFoldDB" id="A0A2P2N6S7"/>
<protein>
    <submittedName>
        <fullName evidence="1">Uncharacterized protein</fullName>
    </submittedName>
</protein>
<reference evidence="1" key="1">
    <citation type="submission" date="2018-02" db="EMBL/GenBank/DDBJ databases">
        <title>Rhizophora mucronata_Transcriptome.</title>
        <authorList>
            <person name="Meera S.P."/>
            <person name="Sreeshan A."/>
            <person name="Augustine A."/>
        </authorList>
    </citation>
    <scope>NUCLEOTIDE SEQUENCE</scope>
    <source>
        <tissue evidence="1">Leaf</tissue>
    </source>
</reference>